<keyword evidence="2" id="KW-1185">Reference proteome</keyword>
<gene>
    <name evidence="1" type="ORF">XAC3562_1010008</name>
</gene>
<evidence type="ECO:0000313" key="2">
    <source>
        <dbReference type="Proteomes" id="UP000052230"/>
    </source>
</evidence>
<dbReference type="EMBL" id="CCXZ01000004">
    <property type="protein sequence ID" value="CEG14249.1"/>
    <property type="molecule type" value="Genomic_DNA"/>
</dbReference>
<protein>
    <submittedName>
        <fullName evidence="1">Uncharacterized protein</fullName>
    </submittedName>
</protein>
<organism evidence="1 2">
    <name type="scientific">Xanthomonas citri pv. citri</name>
    <dbReference type="NCBI Taxonomy" id="611301"/>
    <lineage>
        <taxon>Bacteria</taxon>
        <taxon>Pseudomonadati</taxon>
        <taxon>Pseudomonadota</taxon>
        <taxon>Gammaproteobacteria</taxon>
        <taxon>Lysobacterales</taxon>
        <taxon>Lysobacteraceae</taxon>
        <taxon>Xanthomonas</taxon>
    </lineage>
</organism>
<name>A0A0U5F7H6_XANCI</name>
<comment type="caution">
    <text evidence="1">The sequence shown here is derived from an EMBL/GenBank/DDBJ whole genome shotgun (WGS) entry which is preliminary data.</text>
</comment>
<sequence>MNGGAGSPCRQHDRTGAHAHACARCTKQSRVRAHACVSGVSNGVRRDHAVEQAARLATLPTSSTAPCRRGEFLCAATKRHRQARRRINSSPRRCWRAAHAPCRGRRARVLRLAQADAERYIGHCHGIPQRLRDAVLIVTVSEALAFLGTIASHTASSHKHVLPVAASEAFFSLAISASFDTFSASE</sequence>
<proteinExistence type="predicted"/>
<evidence type="ECO:0000313" key="1">
    <source>
        <dbReference type="EMBL" id="CEG14249.1"/>
    </source>
</evidence>
<dbReference type="Proteomes" id="UP000052230">
    <property type="component" value="Unassembled WGS sequence"/>
</dbReference>
<accession>A0A0U5F7H6</accession>
<reference evidence="1 2" key="1">
    <citation type="submission" date="2014-09" db="EMBL/GenBank/DDBJ databases">
        <authorList>
            <person name="Regsiter A."/>
        </authorList>
    </citation>
    <scope>NUCLEOTIDE SEQUENCE [LARGE SCALE GENOMIC DNA]</scope>
</reference>
<dbReference type="AlphaFoldDB" id="A0A0U5F7H6"/>